<proteinExistence type="predicted"/>
<reference evidence="2 3" key="1">
    <citation type="submission" date="2019-07" db="EMBL/GenBank/DDBJ databases">
        <title>Bifidobacterium asteroides genomes.</title>
        <authorList>
            <person name="Zheng H."/>
        </authorList>
    </citation>
    <scope>NUCLEOTIDE SEQUENCE [LARGE SCALE GENOMIC DNA]</scope>
    <source>
        <strain evidence="2 3">W8111</strain>
    </source>
</reference>
<sequence length="188" mass="20879">MATNSIGIKSVKKPPEQVCKMPENDQGIEAISQNLKGLQDLFVRRLSEDKNTKQLIRSLEQSLRERDDLDTHKAFAPLFKELLLAVDRLQSNDPSLELNRSVAEEILDLLSQYGLNPISTNGSVDPRVHEVVGVAGDDENKDQTTAEPGSICKVIRPGYLMGNMVLRPAQVVIQSRLDDSTQTGNERN</sequence>
<dbReference type="GO" id="GO:0042803">
    <property type="term" value="F:protein homodimerization activity"/>
    <property type="evidence" value="ECO:0007669"/>
    <property type="project" value="InterPro"/>
</dbReference>
<dbReference type="SUPFAM" id="SSF51064">
    <property type="entry name" value="Head domain of nucleotide exchange factor GrpE"/>
    <property type="match status" value="1"/>
</dbReference>
<dbReference type="GO" id="GO:0006457">
    <property type="term" value="P:protein folding"/>
    <property type="evidence" value="ECO:0007669"/>
    <property type="project" value="InterPro"/>
</dbReference>
<dbReference type="Pfam" id="PF01025">
    <property type="entry name" value="GrpE"/>
    <property type="match status" value="1"/>
</dbReference>
<evidence type="ECO:0000313" key="2">
    <source>
        <dbReference type="EMBL" id="TSJ86468.1"/>
    </source>
</evidence>
<gene>
    <name evidence="2" type="ORF">FPK29_01935</name>
</gene>
<dbReference type="Proteomes" id="UP000317536">
    <property type="component" value="Unassembled WGS sequence"/>
</dbReference>
<dbReference type="EMBL" id="VMHJ01000001">
    <property type="protein sequence ID" value="TSJ86468.1"/>
    <property type="molecule type" value="Genomic_DNA"/>
</dbReference>
<evidence type="ECO:0000313" key="3">
    <source>
        <dbReference type="Proteomes" id="UP000317536"/>
    </source>
</evidence>
<dbReference type="InterPro" id="IPR009012">
    <property type="entry name" value="GrpE_head"/>
</dbReference>
<dbReference type="GO" id="GO:0051087">
    <property type="term" value="F:protein-folding chaperone binding"/>
    <property type="evidence" value="ECO:0007669"/>
    <property type="project" value="InterPro"/>
</dbReference>
<comment type="caution">
    <text evidence="2">The sequence shown here is derived from an EMBL/GenBank/DDBJ whole genome shotgun (WGS) entry which is preliminary data.</text>
</comment>
<dbReference type="InterPro" id="IPR000740">
    <property type="entry name" value="GrpE"/>
</dbReference>
<dbReference type="Gene3D" id="2.30.22.10">
    <property type="entry name" value="Head domain of nucleotide exchange factor GrpE"/>
    <property type="match status" value="1"/>
</dbReference>
<accession>A0A556RC55</accession>
<dbReference type="GO" id="GO:0000774">
    <property type="term" value="F:adenyl-nucleotide exchange factor activity"/>
    <property type="evidence" value="ECO:0007669"/>
    <property type="project" value="InterPro"/>
</dbReference>
<organism evidence="2 3">
    <name type="scientific">Bifidobacterium asteroides</name>
    <dbReference type="NCBI Taxonomy" id="1684"/>
    <lineage>
        <taxon>Bacteria</taxon>
        <taxon>Bacillati</taxon>
        <taxon>Actinomycetota</taxon>
        <taxon>Actinomycetes</taxon>
        <taxon>Bifidobacteriales</taxon>
        <taxon>Bifidobacteriaceae</taxon>
        <taxon>Bifidobacterium</taxon>
    </lineage>
</organism>
<dbReference type="AlphaFoldDB" id="A0A556RC55"/>
<protein>
    <submittedName>
        <fullName evidence="2">Nucleotide exchange factor GrpE</fullName>
    </submittedName>
</protein>
<evidence type="ECO:0000256" key="1">
    <source>
        <dbReference type="ARBA" id="ARBA00023186"/>
    </source>
</evidence>
<keyword evidence="1" id="KW-0143">Chaperone</keyword>
<name>A0A556RC55_9BIFI</name>